<dbReference type="GO" id="GO:0070198">
    <property type="term" value="P:protein localization to chromosome, telomeric region"/>
    <property type="evidence" value="ECO:0000318"/>
    <property type="project" value="GO_Central"/>
</dbReference>
<sequence>MVESNVLDLVSQAVSQGSIAELNQIRKNYNWIAIPIGYVTQPLLGQQQGETALQQSARNGHYDVVEFLVGELKYQIYPEWAKSIDKVPSNFTWTSLNFNKVLPPLVVQSPEMGVIRDIANQIPIVKVVEYLIDPASDDEPCQWLEFVLNSIVASSASRTDKIIAFELMGAAFVFKQRNVVWRGLQCWEQAMALRYSTVGDQSAIPITPDPAASSLFVDRKNKLIASPTSLQKFKSEWRLGYNLLEAQTQALAVSQRIVNQCVQQQQQQRTGIIPYSFHLEHLMRYAYRCYIHENQLNCSLNIAQVILRQTDEFHSTSSPNCIRIFVETLDLLVDCLKHKTSEEELSFANLLVVVQLGLAILMKVMLLSPVVRPAVDRWQFNVMDKIHRWILEHFGRCRNNPAEIQQLKDCLSPYFRANNLKKFTSLLHLAISSKGTDGRQILPVIQLFLEAGADPTGIDTNGQTPLHLLSENQDWFQSDPESYEQVFQALLDAGCCLDQSIPAGKTFLSILNGQKSNKCVSKFRFHHYLDPLVNVVLPLACVCAKVIRHNRIAFEGRLPPRLQSFVSRHSAMEGERYCI</sequence>
<dbReference type="GO" id="GO:0090263">
    <property type="term" value="P:positive regulation of canonical Wnt signaling pathway"/>
    <property type="evidence" value="ECO:0000318"/>
    <property type="project" value="GO_Central"/>
</dbReference>
<dbReference type="SUPFAM" id="SSF48403">
    <property type="entry name" value="Ankyrin repeat"/>
    <property type="match status" value="1"/>
</dbReference>
<name>E9FZU2_DAPPU</name>
<dbReference type="PANTHER" id="PTHR24180:SF45">
    <property type="entry name" value="POLY [ADP-RIBOSE] POLYMERASE TANKYRASE"/>
    <property type="match status" value="1"/>
</dbReference>
<dbReference type="GO" id="GO:0003950">
    <property type="term" value="F:NAD+ poly-ADP-ribosyltransferase activity"/>
    <property type="evidence" value="ECO:0000318"/>
    <property type="project" value="GO_Central"/>
</dbReference>
<dbReference type="OrthoDB" id="6349437at2759"/>
<accession>E9FZU2</accession>
<dbReference type="KEGG" id="dpx:DAPPUDRAFT_236055"/>
<evidence type="ECO:0000313" key="4">
    <source>
        <dbReference type="Proteomes" id="UP000000305"/>
    </source>
</evidence>
<dbReference type="GO" id="GO:0005634">
    <property type="term" value="C:nucleus"/>
    <property type="evidence" value="ECO:0000318"/>
    <property type="project" value="GO_Central"/>
</dbReference>
<dbReference type="EMBL" id="GL732528">
    <property type="protein sequence ID" value="EFX87202.1"/>
    <property type="molecule type" value="Genomic_DNA"/>
</dbReference>
<dbReference type="STRING" id="6669.E9FZU2"/>
<dbReference type="GO" id="GO:1904355">
    <property type="term" value="P:positive regulation of telomere capping"/>
    <property type="evidence" value="ECO:0000318"/>
    <property type="project" value="GO_Central"/>
</dbReference>
<dbReference type="HOGENOM" id="CLU_033846_0_0_1"/>
<organism evidence="3 4">
    <name type="scientific">Daphnia pulex</name>
    <name type="common">Water flea</name>
    <dbReference type="NCBI Taxonomy" id="6669"/>
    <lineage>
        <taxon>Eukaryota</taxon>
        <taxon>Metazoa</taxon>
        <taxon>Ecdysozoa</taxon>
        <taxon>Arthropoda</taxon>
        <taxon>Crustacea</taxon>
        <taxon>Branchiopoda</taxon>
        <taxon>Diplostraca</taxon>
        <taxon>Cladocera</taxon>
        <taxon>Anomopoda</taxon>
        <taxon>Daphniidae</taxon>
        <taxon>Daphnia</taxon>
    </lineage>
</organism>
<dbReference type="PANTHER" id="PTHR24180">
    <property type="entry name" value="CYCLIN-DEPENDENT KINASE INHIBITOR 2C-RELATED"/>
    <property type="match status" value="1"/>
</dbReference>
<keyword evidence="2" id="KW-0040">ANK repeat</keyword>
<gene>
    <name evidence="3" type="ORF">DAPPUDRAFT_236055</name>
</gene>
<dbReference type="InterPro" id="IPR036770">
    <property type="entry name" value="Ankyrin_rpt-contain_sf"/>
</dbReference>
<evidence type="ECO:0000256" key="2">
    <source>
        <dbReference type="ARBA" id="ARBA00023043"/>
    </source>
</evidence>
<reference evidence="3 4" key="1">
    <citation type="journal article" date="2011" name="Science">
        <title>The ecoresponsive genome of Daphnia pulex.</title>
        <authorList>
            <person name="Colbourne J.K."/>
            <person name="Pfrender M.E."/>
            <person name="Gilbert D."/>
            <person name="Thomas W.K."/>
            <person name="Tucker A."/>
            <person name="Oakley T.H."/>
            <person name="Tokishita S."/>
            <person name="Aerts A."/>
            <person name="Arnold G.J."/>
            <person name="Basu M.K."/>
            <person name="Bauer D.J."/>
            <person name="Caceres C.E."/>
            <person name="Carmel L."/>
            <person name="Casola C."/>
            <person name="Choi J.H."/>
            <person name="Detter J.C."/>
            <person name="Dong Q."/>
            <person name="Dusheyko S."/>
            <person name="Eads B.D."/>
            <person name="Frohlich T."/>
            <person name="Geiler-Samerotte K.A."/>
            <person name="Gerlach D."/>
            <person name="Hatcher P."/>
            <person name="Jogdeo S."/>
            <person name="Krijgsveld J."/>
            <person name="Kriventseva E.V."/>
            <person name="Kultz D."/>
            <person name="Laforsch C."/>
            <person name="Lindquist E."/>
            <person name="Lopez J."/>
            <person name="Manak J.R."/>
            <person name="Muller J."/>
            <person name="Pangilinan J."/>
            <person name="Patwardhan R.P."/>
            <person name="Pitluck S."/>
            <person name="Pritham E.J."/>
            <person name="Rechtsteiner A."/>
            <person name="Rho M."/>
            <person name="Rogozin I.B."/>
            <person name="Sakarya O."/>
            <person name="Salamov A."/>
            <person name="Schaack S."/>
            <person name="Shapiro H."/>
            <person name="Shiga Y."/>
            <person name="Skalitzky C."/>
            <person name="Smith Z."/>
            <person name="Souvorov A."/>
            <person name="Sung W."/>
            <person name="Tang Z."/>
            <person name="Tsuchiya D."/>
            <person name="Tu H."/>
            <person name="Vos H."/>
            <person name="Wang M."/>
            <person name="Wolf Y.I."/>
            <person name="Yamagata H."/>
            <person name="Yamada T."/>
            <person name="Ye Y."/>
            <person name="Shaw J.R."/>
            <person name="Andrews J."/>
            <person name="Crease T.J."/>
            <person name="Tang H."/>
            <person name="Lucas S.M."/>
            <person name="Robertson H.M."/>
            <person name="Bork P."/>
            <person name="Koonin E.V."/>
            <person name="Zdobnov E.M."/>
            <person name="Grigoriev I.V."/>
            <person name="Lynch M."/>
            <person name="Boore J.L."/>
        </authorList>
    </citation>
    <scope>NUCLEOTIDE SEQUENCE [LARGE SCALE GENOMIC DNA]</scope>
</reference>
<keyword evidence="4" id="KW-1185">Reference proteome</keyword>
<evidence type="ECO:0000313" key="3">
    <source>
        <dbReference type="EMBL" id="EFX87202.1"/>
    </source>
</evidence>
<dbReference type="PhylomeDB" id="E9FZU2"/>
<dbReference type="AlphaFoldDB" id="E9FZU2"/>
<keyword evidence="1" id="KW-0677">Repeat</keyword>
<dbReference type="eggNOG" id="KOG0508">
    <property type="taxonomic scope" value="Eukaryota"/>
</dbReference>
<dbReference type="GO" id="GO:0005737">
    <property type="term" value="C:cytoplasm"/>
    <property type="evidence" value="ECO:0000318"/>
    <property type="project" value="GO_Central"/>
</dbReference>
<protein>
    <submittedName>
        <fullName evidence="3">Uncharacterized protein</fullName>
    </submittedName>
</protein>
<dbReference type="Proteomes" id="UP000000305">
    <property type="component" value="Unassembled WGS sequence"/>
</dbReference>
<dbReference type="InParanoid" id="E9FZU2"/>
<dbReference type="SMART" id="SM00248">
    <property type="entry name" value="ANK"/>
    <property type="match status" value="3"/>
</dbReference>
<proteinExistence type="predicted"/>
<dbReference type="Pfam" id="PF00023">
    <property type="entry name" value="Ank"/>
    <property type="match status" value="1"/>
</dbReference>
<dbReference type="InterPro" id="IPR002110">
    <property type="entry name" value="Ankyrin_rpt"/>
</dbReference>
<dbReference type="Gene3D" id="1.25.40.20">
    <property type="entry name" value="Ankyrin repeat-containing domain"/>
    <property type="match status" value="1"/>
</dbReference>
<evidence type="ECO:0000256" key="1">
    <source>
        <dbReference type="ARBA" id="ARBA00022737"/>
    </source>
</evidence>
<dbReference type="InterPro" id="IPR051637">
    <property type="entry name" value="Ank_repeat_dom-contain_49"/>
</dbReference>